<comment type="caution">
    <text evidence="1">The sequence shown here is derived from an EMBL/GenBank/DDBJ whole genome shotgun (WGS) entry which is preliminary data.</text>
</comment>
<keyword evidence="2" id="KW-1185">Reference proteome</keyword>
<protein>
    <submittedName>
        <fullName evidence="1">Uncharacterized protein</fullName>
    </submittedName>
</protein>
<dbReference type="OrthoDB" id="327418at2759"/>
<dbReference type="AlphaFoldDB" id="A0A1R2B1I1"/>
<sequence length="1073" mass="126114">MECILQNQQLQKLDLELIWQSVQNQNDFEFKPNLYSFFTPMITLKTLKTLKIHILIYIFSEVNKLITLMENLEVLKLSIKEDFPTESSSTINNFFKTLQSHQNTLIKKLSIHYHCIQYTGINITKIIKHIEKNKDLKKISLKNISYNLTIEIPNFFRTNLNIKCIKFPNNFYFNKTSAENLCCYLINSLFLEELQVSSTITISSKSFFNAISINQSLRKLVLKHFINNYNRHYEISLEDTQFYFNVVVNSLIEDFSITSYINNTSDFYDNYNKYNLNKNLVDYKFTNFLKSLENSLAKQRNLRKINIIIPNISCEHAGVFGDFIIKNVGLQKIDFFAGYNLRMLMDNKIDVLKIQNSFIPNESHNINAVLYEIFNKLLVGANRIIKITENNYKKSVTDIKSLEKNNILTLNSKKSPKNSNDFSPLHYFSILILSSQIQKLTEINLRYVYLESYSTIFNELLKKFKFLKKIKLRILNKNNHNILLPDIIKTLTSNMKKVSYIKCKFKYICIINTLEIFNDLGNHKALKIFKLKRCRLIGNNLENMLNEFLYKSRLRSLCLCHIIFSCELIAQLAKGLEINETITCLRLEKMIVEVKVEEFKVKVFFKIIKSVELKKNYEVLSIYFLNESKNDFFSCYNEEKTKNEAVEYYLSCVNTMIFNNKNLKEFNVCVKIPDKYFLKYSKMLLNAIKNNKSLKVVNCFDIEEINENKNFIQNILNECCYKKDRIYDYYSIKLMPIVISELIKTSSLSLKNAVVKKLFGNCKCKTLSLTYKKNYTKNYRIYKYNFIEMLKFLEQIIIFDIIFSSVEIKIIEKNIRKLENLHTIKLKNDSIQNYDISPFLEAKTLRSLKISNIIFIEACLSKFTEKIKFLHLETLTLKNINFDQNSKIQTSFVQLIDAITSSTLKVLKIYIKYTENLLKSLIERLYKFSNLECISLSITNNFIRYENSIKMIILLVKNKTLRLNKIKINKYTWDLEKLKQEKCLKAGKGNFCPVDLMILAEICEEKVVDNIESLDLLGNTDIVDSCFVKNILRIIRASKCSEVVLEMLRNRHSNEITSLLQEKESSVIMLIIS</sequence>
<dbReference type="SUPFAM" id="SSF52047">
    <property type="entry name" value="RNI-like"/>
    <property type="match status" value="1"/>
</dbReference>
<proteinExistence type="predicted"/>
<gene>
    <name evidence="1" type="ORF">SteCoe_31396</name>
</gene>
<reference evidence="1 2" key="1">
    <citation type="submission" date="2016-11" db="EMBL/GenBank/DDBJ databases">
        <title>The macronuclear genome of Stentor coeruleus: a giant cell with tiny introns.</title>
        <authorList>
            <person name="Slabodnick M."/>
            <person name="Ruby J.G."/>
            <person name="Reiff S.B."/>
            <person name="Swart E.C."/>
            <person name="Gosai S."/>
            <person name="Prabakaran S."/>
            <person name="Witkowska E."/>
            <person name="Larue G.E."/>
            <person name="Fisher S."/>
            <person name="Freeman R.M."/>
            <person name="Gunawardena J."/>
            <person name="Chu W."/>
            <person name="Stover N.A."/>
            <person name="Gregory B.D."/>
            <person name="Nowacki M."/>
            <person name="Derisi J."/>
            <person name="Roy S.W."/>
            <person name="Marshall W.F."/>
            <person name="Sood P."/>
        </authorList>
    </citation>
    <scope>NUCLEOTIDE SEQUENCE [LARGE SCALE GENOMIC DNA]</scope>
    <source>
        <strain evidence="1">WM001</strain>
    </source>
</reference>
<dbReference type="Proteomes" id="UP000187209">
    <property type="component" value="Unassembled WGS sequence"/>
</dbReference>
<evidence type="ECO:0000313" key="1">
    <source>
        <dbReference type="EMBL" id="OMJ70597.1"/>
    </source>
</evidence>
<organism evidence="1 2">
    <name type="scientific">Stentor coeruleus</name>
    <dbReference type="NCBI Taxonomy" id="5963"/>
    <lineage>
        <taxon>Eukaryota</taxon>
        <taxon>Sar</taxon>
        <taxon>Alveolata</taxon>
        <taxon>Ciliophora</taxon>
        <taxon>Postciliodesmatophora</taxon>
        <taxon>Heterotrichea</taxon>
        <taxon>Heterotrichida</taxon>
        <taxon>Stentoridae</taxon>
        <taxon>Stentor</taxon>
    </lineage>
</organism>
<evidence type="ECO:0000313" key="2">
    <source>
        <dbReference type="Proteomes" id="UP000187209"/>
    </source>
</evidence>
<dbReference type="EMBL" id="MPUH01001072">
    <property type="protein sequence ID" value="OMJ70597.1"/>
    <property type="molecule type" value="Genomic_DNA"/>
</dbReference>
<accession>A0A1R2B1I1</accession>
<name>A0A1R2B1I1_9CILI</name>